<evidence type="ECO:0000256" key="2">
    <source>
        <dbReference type="ARBA" id="ARBA00010979"/>
    </source>
</evidence>
<evidence type="ECO:0000256" key="4">
    <source>
        <dbReference type="SAM" id="MobiDB-lite"/>
    </source>
</evidence>
<feature type="region of interest" description="Disordered" evidence="4">
    <location>
        <begin position="290"/>
        <end position="324"/>
    </location>
</feature>
<proteinExistence type="inferred from homology"/>
<name>A0A2X0MDU8_9BASI</name>
<accession>A0A2X0MDU8</accession>
<feature type="compositionally biased region" description="Low complexity" evidence="4">
    <location>
        <begin position="560"/>
        <end position="573"/>
    </location>
</feature>
<feature type="region of interest" description="Disordered" evidence="4">
    <location>
        <begin position="439"/>
        <end position="530"/>
    </location>
</feature>
<feature type="compositionally biased region" description="Acidic residues" evidence="4">
    <location>
        <begin position="477"/>
        <end position="521"/>
    </location>
</feature>
<comment type="similarity">
    <text evidence="2">Belongs to the SAS10 family.</text>
</comment>
<evidence type="ECO:0000256" key="3">
    <source>
        <dbReference type="ARBA" id="ARBA00023242"/>
    </source>
</evidence>
<dbReference type="GO" id="GO:0032040">
    <property type="term" value="C:small-subunit processome"/>
    <property type="evidence" value="ECO:0007669"/>
    <property type="project" value="TreeGrafter"/>
</dbReference>
<feature type="compositionally biased region" description="Acidic residues" evidence="4">
    <location>
        <begin position="261"/>
        <end position="271"/>
    </location>
</feature>
<feature type="compositionally biased region" description="Acidic residues" evidence="4">
    <location>
        <begin position="200"/>
        <end position="211"/>
    </location>
</feature>
<dbReference type="Pfam" id="PF09368">
    <property type="entry name" value="Sas10"/>
    <property type="match status" value="1"/>
</dbReference>
<evidence type="ECO:0000313" key="7">
    <source>
        <dbReference type="Proteomes" id="UP000249464"/>
    </source>
</evidence>
<feature type="compositionally biased region" description="Basic and acidic residues" evidence="4">
    <location>
        <begin position="147"/>
        <end position="166"/>
    </location>
</feature>
<feature type="domain" description="Sas10 C-terminal" evidence="5">
    <location>
        <begin position="779"/>
        <end position="852"/>
    </location>
</feature>
<protein>
    <submittedName>
        <fullName evidence="6">BQ5605_C009g05584 protein</fullName>
    </submittedName>
</protein>
<dbReference type="PANTHER" id="PTHR13237">
    <property type="entry name" value="SOMETHING ABOUT SILENCING PROTEIN 10-RELATED"/>
    <property type="match status" value="1"/>
</dbReference>
<dbReference type="AlphaFoldDB" id="A0A2X0MDU8"/>
<comment type="subcellular location">
    <subcellularLocation>
        <location evidence="1">Nucleus</location>
    </subcellularLocation>
</comment>
<dbReference type="STRING" id="796604.A0A2X0MDU8"/>
<feature type="region of interest" description="Disordered" evidence="4">
    <location>
        <begin position="560"/>
        <end position="613"/>
    </location>
</feature>
<organism evidence="6 7">
    <name type="scientific">Microbotryum silenes-dioicae</name>
    <dbReference type="NCBI Taxonomy" id="796604"/>
    <lineage>
        <taxon>Eukaryota</taxon>
        <taxon>Fungi</taxon>
        <taxon>Dikarya</taxon>
        <taxon>Basidiomycota</taxon>
        <taxon>Pucciniomycotina</taxon>
        <taxon>Microbotryomycetes</taxon>
        <taxon>Microbotryales</taxon>
        <taxon>Microbotryaceae</taxon>
        <taxon>Microbotryum</taxon>
    </lineage>
</organism>
<feature type="region of interest" description="Disordered" evidence="4">
    <location>
        <begin position="627"/>
        <end position="740"/>
    </location>
</feature>
<feature type="compositionally biased region" description="Basic and acidic residues" evidence="4">
    <location>
        <begin position="761"/>
        <end position="770"/>
    </location>
</feature>
<feature type="region of interest" description="Disordered" evidence="4">
    <location>
        <begin position="761"/>
        <end position="784"/>
    </location>
</feature>
<dbReference type="EMBL" id="FQNC01000049">
    <property type="protein sequence ID" value="SGY82645.1"/>
    <property type="molecule type" value="Genomic_DNA"/>
</dbReference>
<dbReference type="PANTHER" id="PTHR13237:SF8">
    <property type="entry name" value="SOMETHING ABOUT SILENCING PROTEIN 10"/>
    <property type="match status" value="1"/>
</dbReference>
<feature type="compositionally biased region" description="Acidic residues" evidence="4">
    <location>
        <begin position="444"/>
        <end position="455"/>
    </location>
</feature>
<evidence type="ECO:0000256" key="1">
    <source>
        <dbReference type="ARBA" id="ARBA00004123"/>
    </source>
</evidence>
<evidence type="ECO:0000313" key="6">
    <source>
        <dbReference type="EMBL" id="SGY82645.1"/>
    </source>
</evidence>
<feature type="compositionally biased region" description="Acidic residues" evidence="4">
    <location>
        <begin position="292"/>
        <end position="302"/>
    </location>
</feature>
<dbReference type="Proteomes" id="UP000249464">
    <property type="component" value="Unassembled WGS sequence"/>
</dbReference>
<feature type="region of interest" description="Disordered" evidence="4">
    <location>
        <begin position="138"/>
        <end position="271"/>
    </location>
</feature>
<evidence type="ECO:0000259" key="5">
    <source>
        <dbReference type="Pfam" id="PF09368"/>
    </source>
</evidence>
<sequence length="1013" mass="112367">MARTKANDSNVFKSKKGRLHLLATDKERAFDRKGSTVNRLETSDDAFGGDEDECQLAVLATTFFFSQATHCSIFSPSHFTVHRQRDSILFEHTNASRNDKNGKSLLGLKCHQVWTTPSDDHSTILFFTDLGDLSDDDEIYGLDLPSQDEHQDDEHDDHQGEHEAPAQRKQFKRAPVDDTNKGRFSKSSAATDEKERAADSQDDDDDDDSDENDHAPTKPSDDNDDDDDDNGADREGAQDSDDEDTWAPGSYHASRRAPGEADSEDDEALELEEAEARRLQKKSKTALAAEDYGLDEAEDELEGTSTNRTRFEEEDAASNANSAQVQVEWTEEKAIAHLLKHNPENLALLDDLTRIAERIKVVETALVDLRKGGEQSGEEHQALPIVELEHQALVTYLPTLTFYFSLLLSPHPSRELLTAVLTRLSSLRTALASMEELELTTQLDDSDDEDSGDSGDDPKGMELSEIWDKGGMQAVSGEDDDEDSDEDDEDDLEDDIDADMAELAEADLDFDSDEFDSDLEDERTGSMLAGMDDAELETLMEQMKGDRSADALIAKVQEIQAAKKAGQAASGSKKASKAATKESNQKDRVKKPKKQVVIPELPALSSAPALRKKASRVDAWAADDYLDPTSLAHGDSTDKASTRHSLRFHVSQVSQKEKRRNEGNGRRVGGDDDLPRRSKENARREVLKRQQHGVATSATGAALDDDDWGEDDLRVAKTVRGSNSGESGEGGEDGSSGLDYYEQVAAESKAGRLAKKVKYDEERQAEKEELMSLADSSVDGPRGATRTIMANKGLTPRRSKASRNSRVKKRLQYDKALKKVASMKAVYKGGDRSNYEGEKSGIGKNTVKSVRLNKQREKARVEHDRWSAPRKRDALKRNLLGLGAQQILLSNLEISTWQQQALKRYKKTRRLGLDLLDTLERPFLGRGLETTVTKFGTRVDELERDLLGRLARGVGDERLAQGQDALLDTDGRALDNDEVVLNDTVSDEATEGVNRLLRDVEFGRTRVGQKWQR</sequence>
<reference evidence="6 7" key="1">
    <citation type="submission" date="2016-11" db="EMBL/GenBank/DDBJ databases">
        <authorList>
            <person name="Jaros S."/>
            <person name="Januszkiewicz K."/>
            <person name="Wedrychowicz H."/>
        </authorList>
    </citation>
    <scope>NUCLEOTIDE SEQUENCE [LARGE SCALE GENOMIC DNA]</scope>
</reference>
<keyword evidence="3" id="KW-0539">Nucleus</keyword>
<dbReference type="InterPro" id="IPR018972">
    <property type="entry name" value="Sas10_C_dom"/>
</dbReference>
<feature type="compositionally biased region" description="Basic and acidic residues" evidence="4">
    <location>
        <begin position="655"/>
        <end position="688"/>
    </location>
</feature>
<dbReference type="GO" id="GO:0000462">
    <property type="term" value="P:maturation of SSU-rRNA from tricistronic rRNA transcript (SSU-rRNA, 5.8S rRNA, LSU-rRNA)"/>
    <property type="evidence" value="ECO:0007669"/>
    <property type="project" value="TreeGrafter"/>
</dbReference>
<feature type="compositionally biased region" description="Basic and acidic residues" evidence="4">
    <location>
        <begin position="456"/>
        <end position="468"/>
    </location>
</feature>
<gene>
    <name evidence="6" type="primary">BQ5605_C009g05584</name>
    <name evidence="6" type="ORF">BQ5605_C009G05584</name>
</gene>
<feature type="compositionally biased region" description="Basic and acidic residues" evidence="4">
    <location>
        <begin position="212"/>
        <end position="221"/>
    </location>
</feature>
<keyword evidence="7" id="KW-1185">Reference proteome</keyword>